<sequence>MDYQERAKRQEAAPLIEAAFQRRSVEEKVLHERDQQAGVRLATETKFALCSFSEKIPGRVLNRCKAEFDRRRVEREERINQIIQARKQEREVMRKKTYYVRCEDERMKKLREEEGARKWEADVPAKPFELPARASEPGTAAPAAAAPSAGKYVPRFVRERTEGSGQSPPTQPDWCGVRPKQNPIDGAGEPKALPLYQNLISGVEMAMAGQMIMRP</sequence>
<evidence type="ECO:0000313" key="1">
    <source>
        <dbReference type="EMBL" id="KAJ0015043.1"/>
    </source>
</evidence>
<evidence type="ECO:0000313" key="2">
    <source>
        <dbReference type="Proteomes" id="UP001163603"/>
    </source>
</evidence>
<gene>
    <name evidence="1" type="ORF">Pint_20198</name>
</gene>
<reference evidence="2" key="1">
    <citation type="journal article" date="2023" name="G3 (Bethesda)">
        <title>Genome assembly and association tests identify interacting loci associated with vigor, precocity, and sex in interspecific pistachio rootstocks.</title>
        <authorList>
            <person name="Palmer W."/>
            <person name="Jacygrad E."/>
            <person name="Sagayaradj S."/>
            <person name="Cavanaugh K."/>
            <person name="Han R."/>
            <person name="Bertier L."/>
            <person name="Beede B."/>
            <person name="Kafkas S."/>
            <person name="Golino D."/>
            <person name="Preece J."/>
            <person name="Michelmore R."/>
        </authorList>
    </citation>
    <scope>NUCLEOTIDE SEQUENCE [LARGE SCALE GENOMIC DNA]</scope>
</reference>
<proteinExistence type="predicted"/>
<organism evidence="1 2">
    <name type="scientific">Pistacia integerrima</name>
    <dbReference type="NCBI Taxonomy" id="434235"/>
    <lineage>
        <taxon>Eukaryota</taxon>
        <taxon>Viridiplantae</taxon>
        <taxon>Streptophyta</taxon>
        <taxon>Embryophyta</taxon>
        <taxon>Tracheophyta</taxon>
        <taxon>Spermatophyta</taxon>
        <taxon>Magnoliopsida</taxon>
        <taxon>eudicotyledons</taxon>
        <taxon>Gunneridae</taxon>
        <taxon>Pentapetalae</taxon>
        <taxon>rosids</taxon>
        <taxon>malvids</taxon>
        <taxon>Sapindales</taxon>
        <taxon>Anacardiaceae</taxon>
        <taxon>Pistacia</taxon>
    </lineage>
</organism>
<keyword evidence="2" id="KW-1185">Reference proteome</keyword>
<dbReference type="EMBL" id="CM047748">
    <property type="protein sequence ID" value="KAJ0015043.1"/>
    <property type="molecule type" value="Genomic_DNA"/>
</dbReference>
<dbReference type="Proteomes" id="UP001163603">
    <property type="component" value="Chromosome 13"/>
</dbReference>
<name>A0ACC0XEV4_9ROSI</name>
<protein>
    <submittedName>
        <fullName evidence="1">Uncharacterized protein</fullName>
    </submittedName>
</protein>
<comment type="caution">
    <text evidence="1">The sequence shown here is derived from an EMBL/GenBank/DDBJ whole genome shotgun (WGS) entry which is preliminary data.</text>
</comment>
<accession>A0ACC0XEV4</accession>